<feature type="binding site" evidence="6">
    <location>
        <position position="77"/>
    </location>
    <ligand>
        <name>ATP</name>
        <dbReference type="ChEBI" id="CHEBI:30616"/>
    </ligand>
</feature>
<evidence type="ECO:0000256" key="3">
    <source>
        <dbReference type="ARBA" id="ARBA00022741"/>
    </source>
</evidence>
<keyword evidence="2" id="KW-0808">Transferase</keyword>
<name>A0A835YJJ0_9STRA</name>
<feature type="region of interest" description="Disordered" evidence="7">
    <location>
        <begin position="1"/>
        <end position="29"/>
    </location>
</feature>
<evidence type="ECO:0000313" key="9">
    <source>
        <dbReference type="EMBL" id="KAG5175746.1"/>
    </source>
</evidence>
<feature type="compositionally biased region" description="Gly residues" evidence="7">
    <location>
        <begin position="502"/>
        <end position="516"/>
    </location>
</feature>
<proteinExistence type="predicted"/>
<protein>
    <submittedName>
        <fullName evidence="9">Kinase-like domain-containing protein</fullName>
    </submittedName>
</protein>
<feature type="region of interest" description="Disordered" evidence="7">
    <location>
        <begin position="724"/>
        <end position="747"/>
    </location>
</feature>
<dbReference type="InterPro" id="IPR008271">
    <property type="entry name" value="Ser/Thr_kinase_AS"/>
</dbReference>
<feature type="region of interest" description="Disordered" evidence="7">
    <location>
        <begin position="817"/>
        <end position="844"/>
    </location>
</feature>
<dbReference type="CDD" id="cd07834">
    <property type="entry name" value="STKc_MAPK"/>
    <property type="match status" value="1"/>
</dbReference>
<dbReference type="GO" id="GO:0004674">
    <property type="term" value="F:protein serine/threonine kinase activity"/>
    <property type="evidence" value="ECO:0007669"/>
    <property type="project" value="UniProtKB-KW"/>
</dbReference>
<dbReference type="Pfam" id="PF00069">
    <property type="entry name" value="Pkinase"/>
    <property type="match status" value="1"/>
</dbReference>
<feature type="compositionally biased region" description="Polar residues" evidence="7">
    <location>
        <begin position="725"/>
        <end position="734"/>
    </location>
</feature>
<evidence type="ECO:0000256" key="5">
    <source>
        <dbReference type="ARBA" id="ARBA00022840"/>
    </source>
</evidence>
<accession>A0A835YJJ0</accession>
<evidence type="ECO:0000256" key="2">
    <source>
        <dbReference type="ARBA" id="ARBA00022679"/>
    </source>
</evidence>
<feature type="region of interest" description="Disordered" evidence="7">
    <location>
        <begin position="879"/>
        <end position="908"/>
    </location>
</feature>
<feature type="compositionally biased region" description="Gly residues" evidence="7">
    <location>
        <begin position="822"/>
        <end position="844"/>
    </location>
</feature>
<sequence>MNSPEPRRAQQPQHQQQTEETLIRGADGSKQRQVTIDGFTFRVPARYRRLRALGRGSFGLVCMAQDSVTGGSVAIKKISPISADAVDARYALREIMVLREAGLHENIVTVHDVSYDSKDDAVYIIMELLASDLHRVNASPQPLSEDHLCVFMLQLLRGVAHLHESGVLHRDIKPANLLVSRECDPANLLVSRECDLRISDFGLARAIGAPATDPAAADADLTEHVVTRWYRPPELMLSRNRAYDAAVDMWSVGCVFAELLGRKPMFPGRNFLHQLKLIFEVLGAPAAPETVHIKGVHARKFLRSVQGQAPKPWKEAFPEASEAALDLLSGLLVFDPAKRLTARAALSHRFFEPYLHVAFTEPEPFLGVDLSFENPGTTVKHIKALIMREVELYKRASDAAVVAAAAAAAAAIMRGEGLELPPEKAAAAFGGSSGSGGGGGALSPSCALRARTKSTCSRISTDATSVLSREDSVELMRQRLGGSGARRHRTLYTDSSSSSSGSSGGGGGGGGGGGAGRSQSAGHVRSGSSSSSSSGSSSVGGDNGGSSTVGDVGVGPTVNSPVPVAVAAEAHTTSLPDVNTRSVATAPVPPAGKASVTRFVRSTWRLPRRRPAAAAAAAAAAAPAHDSQEPAAAATAAPAAAAQVSRLSSANLALLESSRAGGAAGGGADASHSRGGGGGSGALAWVRSHASLNSARSSAGGKRGAAVAADALPPIAQPLRRALSRQRTASTPHSPVSPMSTADGGGGGALSWLRGSSSFIHESGGARRRGHRRARTADSLPAYDKLVPVVPDTPSSVGGCSTAAPAHGNVKALADTAEEPCDGGGGGGGAAATGGSSSGGGGGRRGLHWLRRPRGSATRATPAAAAAAAAAPFHTTSGFVAGGSSVVRPRRGGGDAETCSRSSRLSGSSGLSALLRVLPRRA</sequence>
<keyword evidence="10" id="KW-1185">Reference proteome</keyword>
<dbReference type="InterPro" id="IPR011009">
    <property type="entry name" value="Kinase-like_dom_sf"/>
</dbReference>
<organism evidence="9 10">
    <name type="scientific">Tribonema minus</name>
    <dbReference type="NCBI Taxonomy" id="303371"/>
    <lineage>
        <taxon>Eukaryota</taxon>
        <taxon>Sar</taxon>
        <taxon>Stramenopiles</taxon>
        <taxon>Ochrophyta</taxon>
        <taxon>PX clade</taxon>
        <taxon>Xanthophyceae</taxon>
        <taxon>Tribonematales</taxon>
        <taxon>Tribonemataceae</taxon>
        <taxon>Tribonema</taxon>
    </lineage>
</organism>
<keyword evidence="3 6" id="KW-0547">Nucleotide-binding</keyword>
<dbReference type="Gene3D" id="3.30.200.20">
    <property type="entry name" value="Phosphorylase Kinase, domain 1"/>
    <property type="match status" value="1"/>
</dbReference>
<dbReference type="Proteomes" id="UP000664859">
    <property type="component" value="Unassembled WGS sequence"/>
</dbReference>
<dbReference type="SUPFAM" id="SSF56112">
    <property type="entry name" value="Protein kinase-like (PK-like)"/>
    <property type="match status" value="1"/>
</dbReference>
<dbReference type="Gene3D" id="1.10.510.10">
    <property type="entry name" value="Transferase(Phosphotransferase) domain 1"/>
    <property type="match status" value="1"/>
</dbReference>
<dbReference type="PROSITE" id="PS50011">
    <property type="entry name" value="PROTEIN_KINASE_DOM"/>
    <property type="match status" value="1"/>
</dbReference>
<comment type="caution">
    <text evidence="9">The sequence shown here is derived from an EMBL/GenBank/DDBJ whole genome shotgun (WGS) entry which is preliminary data.</text>
</comment>
<evidence type="ECO:0000259" key="8">
    <source>
        <dbReference type="PROSITE" id="PS50011"/>
    </source>
</evidence>
<feature type="compositionally biased region" description="Low complexity" evidence="7">
    <location>
        <begin position="517"/>
        <end position="555"/>
    </location>
</feature>
<keyword evidence="1" id="KW-0723">Serine/threonine-protein kinase</keyword>
<keyword evidence="5 6" id="KW-0067">ATP-binding</keyword>
<evidence type="ECO:0000313" key="10">
    <source>
        <dbReference type="Proteomes" id="UP000664859"/>
    </source>
</evidence>
<dbReference type="AlphaFoldDB" id="A0A835YJJ0"/>
<gene>
    <name evidence="9" type="ORF">JKP88DRAFT_351388</name>
</gene>
<dbReference type="PROSITE" id="PS00107">
    <property type="entry name" value="PROTEIN_KINASE_ATP"/>
    <property type="match status" value="1"/>
</dbReference>
<evidence type="ECO:0000256" key="4">
    <source>
        <dbReference type="ARBA" id="ARBA00022777"/>
    </source>
</evidence>
<evidence type="ECO:0000256" key="6">
    <source>
        <dbReference type="PROSITE-ProRule" id="PRU10141"/>
    </source>
</evidence>
<feature type="region of interest" description="Disordered" evidence="7">
    <location>
        <begin position="660"/>
        <end position="682"/>
    </location>
</feature>
<feature type="compositionally biased region" description="Gly residues" evidence="7">
    <location>
        <begin position="662"/>
        <end position="681"/>
    </location>
</feature>
<dbReference type="InterPro" id="IPR050117">
    <property type="entry name" value="MAPK"/>
</dbReference>
<dbReference type="InterPro" id="IPR017441">
    <property type="entry name" value="Protein_kinase_ATP_BS"/>
</dbReference>
<dbReference type="SMART" id="SM00220">
    <property type="entry name" value="S_TKc"/>
    <property type="match status" value="1"/>
</dbReference>
<dbReference type="InterPro" id="IPR000719">
    <property type="entry name" value="Prot_kinase_dom"/>
</dbReference>
<feature type="domain" description="Protein kinase" evidence="8">
    <location>
        <begin position="47"/>
        <end position="351"/>
    </location>
</feature>
<feature type="region of interest" description="Disordered" evidence="7">
    <location>
        <begin position="478"/>
        <end position="556"/>
    </location>
</feature>
<dbReference type="PANTHER" id="PTHR24055">
    <property type="entry name" value="MITOGEN-ACTIVATED PROTEIN KINASE"/>
    <property type="match status" value="1"/>
</dbReference>
<dbReference type="FunFam" id="1.10.510.10:FF:000624">
    <property type="entry name" value="Mitogen-activated protein kinase"/>
    <property type="match status" value="1"/>
</dbReference>
<dbReference type="PROSITE" id="PS00108">
    <property type="entry name" value="PROTEIN_KINASE_ST"/>
    <property type="match status" value="1"/>
</dbReference>
<evidence type="ECO:0000256" key="7">
    <source>
        <dbReference type="SAM" id="MobiDB-lite"/>
    </source>
</evidence>
<keyword evidence="4 9" id="KW-0418">Kinase</keyword>
<dbReference type="GO" id="GO:0005524">
    <property type="term" value="F:ATP binding"/>
    <property type="evidence" value="ECO:0007669"/>
    <property type="project" value="UniProtKB-UniRule"/>
</dbReference>
<reference evidence="9" key="1">
    <citation type="submission" date="2021-02" db="EMBL/GenBank/DDBJ databases">
        <title>First Annotated Genome of the Yellow-green Alga Tribonema minus.</title>
        <authorList>
            <person name="Mahan K.M."/>
        </authorList>
    </citation>
    <scope>NUCLEOTIDE SEQUENCE</scope>
    <source>
        <strain evidence="9">UTEX B ZZ1240</strain>
    </source>
</reference>
<dbReference type="EMBL" id="JAFCMP010000546">
    <property type="protein sequence ID" value="KAG5175746.1"/>
    <property type="molecule type" value="Genomic_DNA"/>
</dbReference>
<evidence type="ECO:0000256" key="1">
    <source>
        <dbReference type="ARBA" id="ARBA00022527"/>
    </source>
</evidence>